<evidence type="ECO:0000256" key="2">
    <source>
        <dbReference type="ARBA" id="ARBA00008997"/>
    </source>
</evidence>
<proteinExistence type="inferred from homology"/>
<evidence type="ECO:0000313" key="11">
    <source>
        <dbReference type="Proteomes" id="UP001341840"/>
    </source>
</evidence>
<feature type="compositionally biased region" description="Basic residues" evidence="8">
    <location>
        <begin position="422"/>
        <end position="431"/>
    </location>
</feature>
<feature type="region of interest" description="Disordered" evidence="8">
    <location>
        <begin position="328"/>
        <end position="431"/>
    </location>
</feature>
<dbReference type="EMBL" id="JASCZI010091047">
    <property type="protein sequence ID" value="MED6148666.1"/>
    <property type="molecule type" value="Genomic_DNA"/>
</dbReference>
<evidence type="ECO:0000256" key="4">
    <source>
        <dbReference type="ARBA" id="ARBA00023172"/>
    </source>
</evidence>
<dbReference type="Proteomes" id="UP001341840">
    <property type="component" value="Unassembled WGS sequence"/>
</dbReference>
<feature type="region of interest" description="Disordered" evidence="8">
    <location>
        <begin position="1"/>
        <end position="42"/>
    </location>
</feature>
<dbReference type="PANTHER" id="PTHR16140">
    <property type="entry name" value="NON-STRUCTURAL MAINTENANCE OF CHROMOSOMES ELEMENT 4"/>
    <property type="match status" value="1"/>
</dbReference>
<dbReference type="InterPro" id="IPR014854">
    <property type="entry name" value="Nse4_C"/>
</dbReference>
<feature type="domain" description="Non-structural maintenance of chromosome element 4 C-terminal" evidence="9">
    <location>
        <begin position="230"/>
        <end position="316"/>
    </location>
</feature>
<name>A0ABU6TIS3_9FABA</name>
<comment type="similarity">
    <text evidence="2 7">Belongs to the NSE4 family.</text>
</comment>
<accession>A0ABU6TIS3</accession>
<evidence type="ECO:0000256" key="3">
    <source>
        <dbReference type="ARBA" id="ARBA00022763"/>
    </source>
</evidence>
<feature type="compositionally biased region" description="Acidic residues" evidence="8">
    <location>
        <begin position="405"/>
        <end position="414"/>
    </location>
</feature>
<evidence type="ECO:0000256" key="1">
    <source>
        <dbReference type="ARBA" id="ARBA00004123"/>
    </source>
</evidence>
<evidence type="ECO:0000256" key="5">
    <source>
        <dbReference type="ARBA" id="ARBA00023204"/>
    </source>
</evidence>
<evidence type="ECO:0000313" key="10">
    <source>
        <dbReference type="EMBL" id="MED6148666.1"/>
    </source>
</evidence>
<dbReference type="PANTHER" id="PTHR16140:SF0">
    <property type="entry name" value="NON-STRUCTURAL MAINTENANCE OF CHROMOSOMES ELEMENT 4"/>
    <property type="match status" value="1"/>
</dbReference>
<dbReference type="Pfam" id="PF08743">
    <property type="entry name" value="Nse4_C"/>
    <property type="match status" value="1"/>
</dbReference>
<comment type="caution">
    <text evidence="10">The sequence shown here is derived from an EMBL/GenBank/DDBJ whole genome shotgun (WGS) entry which is preliminary data.</text>
</comment>
<comment type="subcellular location">
    <subcellularLocation>
        <location evidence="1 7">Nucleus</location>
    </subcellularLocation>
</comment>
<reference evidence="10 11" key="1">
    <citation type="journal article" date="2023" name="Plants (Basel)">
        <title>Bridging the Gap: Combining Genomics and Transcriptomics Approaches to Understand Stylosanthes scabra, an Orphan Legume from the Brazilian Caatinga.</title>
        <authorList>
            <person name="Ferreira-Neto J.R.C."/>
            <person name="da Silva M.D."/>
            <person name="Binneck E."/>
            <person name="de Melo N.F."/>
            <person name="da Silva R.H."/>
            <person name="de Melo A.L.T.M."/>
            <person name="Pandolfi V."/>
            <person name="Bustamante F.O."/>
            <person name="Brasileiro-Vidal A.C."/>
            <person name="Benko-Iseppon A.M."/>
        </authorList>
    </citation>
    <scope>NUCLEOTIDE SEQUENCE [LARGE SCALE GENOMIC DNA]</scope>
    <source>
        <tissue evidence="10">Leaves</tissue>
    </source>
</reference>
<keyword evidence="6 7" id="KW-0539">Nucleus</keyword>
<sequence>MNGRRALNKRQRDAADDQLRTVKRERVAAAEGADEAESSLGQDPASRRLIRYEFLKLKTLISEKKEDLMNADSDRFDSILNKFNKLHDQVQKPREQVADAEALLELTHSLVASVRSMVNGNVTPAEFVGCLIKEYGQPSIQDPEEYSIDWKKLGLNVSSMFMRVPGCCTMLGPMERELKQRKIGVPRVRTRPTAERARPQEVVQAQEKERTDTDENMKVMFDILAKMRRVQLECLILNRTSFAQTVENLFSLSFLVKDGRAQITVDEDRTHFVSPKNAPSSDALRAKEVSFTHFMFRLDFQDWKLMKDVVPEGKELMPHRTHFCTVVGSQPQMGGDGSPPPVSVTPIRNSQPQMGGDGSPPPVSTTPIRNSQPQMGGDGSPHPVSVTPIRKLSRNRGLVVQNEGVVEESPECDDEKSSRAAAIRRCKRKLP</sequence>
<evidence type="ECO:0000256" key="6">
    <source>
        <dbReference type="ARBA" id="ARBA00023242"/>
    </source>
</evidence>
<organism evidence="10 11">
    <name type="scientific">Stylosanthes scabra</name>
    <dbReference type="NCBI Taxonomy" id="79078"/>
    <lineage>
        <taxon>Eukaryota</taxon>
        <taxon>Viridiplantae</taxon>
        <taxon>Streptophyta</taxon>
        <taxon>Embryophyta</taxon>
        <taxon>Tracheophyta</taxon>
        <taxon>Spermatophyta</taxon>
        <taxon>Magnoliopsida</taxon>
        <taxon>eudicotyledons</taxon>
        <taxon>Gunneridae</taxon>
        <taxon>Pentapetalae</taxon>
        <taxon>rosids</taxon>
        <taxon>fabids</taxon>
        <taxon>Fabales</taxon>
        <taxon>Fabaceae</taxon>
        <taxon>Papilionoideae</taxon>
        <taxon>50 kb inversion clade</taxon>
        <taxon>dalbergioids sensu lato</taxon>
        <taxon>Dalbergieae</taxon>
        <taxon>Pterocarpus clade</taxon>
        <taxon>Stylosanthes</taxon>
    </lineage>
</organism>
<evidence type="ECO:0000256" key="8">
    <source>
        <dbReference type="SAM" id="MobiDB-lite"/>
    </source>
</evidence>
<keyword evidence="4 7" id="KW-0233">DNA recombination</keyword>
<keyword evidence="3 7" id="KW-0227">DNA damage</keyword>
<comment type="subunit">
    <text evidence="7">Component of the SMC5-SMC6 complex.</text>
</comment>
<comment type="function">
    <text evidence="7">Component of the SMC5-SMC6 complex, that promotes sister chromatid alignment after DNA damage and facilitates double-stranded DNA breaks (DSBs) repair via homologous recombination between sister chromatids.</text>
</comment>
<keyword evidence="11" id="KW-1185">Reference proteome</keyword>
<feature type="region of interest" description="Disordered" evidence="8">
    <location>
        <begin position="190"/>
        <end position="211"/>
    </location>
</feature>
<feature type="compositionally biased region" description="Polar residues" evidence="8">
    <location>
        <begin position="365"/>
        <end position="374"/>
    </location>
</feature>
<protein>
    <recommendedName>
        <fullName evidence="7">Non-structural maintenance of chromosomes element 4</fullName>
    </recommendedName>
</protein>
<evidence type="ECO:0000259" key="9">
    <source>
        <dbReference type="Pfam" id="PF08743"/>
    </source>
</evidence>
<dbReference type="InterPro" id="IPR027786">
    <property type="entry name" value="Nse4/EID"/>
</dbReference>
<keyword evidence="5 7" id="KW-0234">DNA repair</keyword>
<gene>
    <name evidence="10" type="ORF">PIB30_055104</name>
</gene>
<evidence type="ECO:0000256" key="7">
    <source>
        <dbReference type="RuleBase" id="RU365071"/>
    </source>
</evidence>
<feature type="compositionally biased region" description="Basic and acidic residues" evidence="8">
    <location>
        <begin position="10"/>
        <end position="28"/>
    </location>
</feature>